<dbReference type="RefSeq" id="WP_198822970.1">
    <property type="nucleotide sequence ID" value="NZ_JAEKCZ010000032.1"/>
</dbReference>
<feature type="transmembrane region" description="Helical" evidence="1">
    <location>
        <begin position="20"/>
        <end position="40"/>
    </location>
</feature>
<sequence length="168" mass="18994">MEGVRTMVSILIPVHRKVLAINMIGFVLLFLFFLVLGWSVGSRQQFSLAECIALTMFAALVAIIGWQLRCNLATFDGDELVLRAGFYKQHWPVTVLEAPWKERRLDEFDRKNGIRAYKYFAGRFSFSGVDDCFMLAINSDLVRCLNINGYPALCLDANTHSLILAAKP</sequence>
<dbReference type="AlphaFoldDB" id="A0A8I1FWM8"/>
<dbReference type="EMBL" id="JAEKCZ010000032">
    <property type="protein sequence ID" value="MBJ2259587.1"/>
    <property type="molecule type" value="Genomic_DNA"/>
</dbReference>
<organism evidence="2 3">
    <name type="scientific">Pseudomonas psychrophila</name>
    <dbReference type="NCBI Taxonomy" id="122355"/>
    <lineage>
        <taxon>Bacteria</taxon>
        <taxon>Pseudomonadati</taxon>
        <taxon>Pseudomonadota</taxon>
        <taxon>Gammaproteobacteria</taxon>
        <taxon>Pseudomonadales</taxon>
        <taxon>Pseudomonadaceae</taxon>
        <taxon>Pseudomonas</taxon>
    </lineage>
</organism>
<accession>A0A8I1FWM8</accession>
<comment type="caution">
    <text evidence="2">The sequence shown here is derived from an EMBL/GenBank/DDBJ whole genome shotgun (WGS) entry which is preliminary data.</text>
</comment>
<gene>
    <name evidence="2" type="ORF">JFT45_24075</name>
</gene>
<name>A0A8I1FWM8_9PSED</name>
<proteinExistence type="predicted"/>
<reference evidence="2" key="1">
    <citation type="submission" date="2020-12" db="EMBL/GenBank/DDBJ databases">
        <title>Antibiotic resistance and phylogeny of Pseudomonas spp. isolated over three decades from chicken meat in the Norwegian food chain.</title>
        <authorList>
            <person name="Moen B."/>
        </authorList>
    </citation>
    <scope>NUCLEOTIDE SEQUENCE</scope>
    <source>
        <strain evidence="2">MF6762</strain>
    </source>
</reference>
<keyword evidence="1" id="KW-0472">Membrane</keyword>
<protein>
    <submittedName>
        <fullName evidence="2">Uncharacterized protein</fullName>
    </submittedName>
</protein>
<keyword evidence="1" id="KW-0812">Transmembrane</keyword>
<feature type="transmembrane region" description="Helical" evidence="1">
    <location>
        <begin position="46"/>
        <end position="66"/>
    </location>
</feature>
<evidence type="ECO:0000256" key="1">
    <source>
        <dbReference type="SAM" id="Phobius"/>
    </source>
</evidence>
<dbReference type="Proteomes" id="UP000658390">
    <property type="component" value="Unassembled WGS sequence"/>
</dbReference>
<evidence type="ECO:0000313" key="2">
    <source>
        <dbReference type="EMBL" id="MBJ2259587.1"/>
    </source>
</evidence>
<keyword evidence="1" id="KW-1133">Transmembrane helix</keyword>
<evidence type="ECO:0000313" key="3">
    <source>
        <dbReference type="Proteomes" id="UP000658390"/>
    </source>
</evidence>